<accession>A0ABU0M6H1</accession>
<feature type="transmembrane region" description="Helical" evidence="1">
    <location>
        <begin position="13"/>
        <end position="31"/>
    </location>
</feature>
<keyword evidence="1" id="KW-0812">Transmembrane</keyword>
<organism evidence="2 3">
    <name type="scientific">Kaistia geumhonensis</name>
    <dbReference type="NCBI Taxonomy" id="410839"/>
    <lineage>
        <taxon>Bacteria</taxon>
        <taxon>Pseudomonadati</taxon>
        <taxon>Pseudomonadota</taxon>
        <taxon>Alphaproteobacteria</taxon>
        <taxon>Hyphomicrobiales</taxon>
        <taxon>Kaistiaceae</taxon>
        <taxon>Kaistia</taxon>
    </lineage>
</organism>
<keyword evidence="3" id="KW-1185">Reference proteome</keyword>
<evidence type="ECO:0000313" key="3">
    <source>
        <dbReference type="Proteomes" id="UP001223743"/>
    </source>
</evidence>
<dbReference type="EMBL" id="JAUSWJ010000001">
    <property type="protein sequence ID" value="MDQ0516562.1"/>
    <property type="molecule type" value="Genomic_DNA"/>
</dbReference>
<dbReference type="InterPro" id="IPR008621">
    <property type="entry name" value="Cbb3-typ_cyt_oxidase_comp"/>
</dbReference>
<keyword evidence="1" id="KW-1133">Transmembrane helix</keyword>
<comment type="caution">
    <text evidence="2">The sequence shown here is derived from an EMBL/GenBank/DDBJ whole genome shotgun (WGS) entry which is preliminary data.</text>
</comment>
<evidence type="ECO:0000313" key="2">
    <source>
        <dbReference type="EMBL" id="MDQ0516562.1"/>
    </source>
</evidence>
<dbReference type="RefSeq" id="WP_266279450.1">
    <property type="nucleotide sequence ID" value="NZ_JAPKNF010000001.1"/>
</dbReference>
<protein>
    <submittedName>
        <fullName evidence="2">Cytochrome c oxidase cbb3-type subunit 4</fullName>
    </submittedName>
</protein>
<reference evidence="2 3" key="1">
    <citation type="submission" date="2023-07" db="EMBL/GenBank/DDBJ databases">
        <title>Genomic Encyclopedia of Type Strains, Phase IV (KMG-IV): sequencing the most valuable type-strain genomes for metagenomic binning, comparative biology and taxonomic classification.</title>
        <authorList>
            <person name="Goeker M."/>
        </authorList>
    </citation>
    <scope>NUCLEOTIDE SEQUENCE [LARGE SCALE GENOMIC DNA]</scope>
    <source>
        <strain evidence="2 3">B1-1</strain>
    </source>
</reference>
<proteinExistence type="predicted"/>
<dbReference type="Pfam" id="PF05545">
    <property type="entry name" value="FixQ"/>
    <property type="match status" value="1"/>
</dbReference>
<gene>
    <name evidence="2" type="ORF">QO015_002175</name>
</gene>
<sequence>MMDYETMRHFADSWGLVYMVAIFLAAVVWVLRPRAREAARDAALIPFRDETGKDQTP</sequence>
<name>A0ABU0M6H1_9HYPH</name>
<keyword evidence="1" id="KW-0472">Membrane</keyword>
<dbReference type="CDD" id="cd01324">
    <property type="entry name" value="cbb3_Oxidase_CcoQ"/>
    <property type="match status" value="1"/>
</dbReference>
<dbReference type="Proteomes" id="UP001223743">
    <property type="component" value="Unassembled WGS sequence"/>
</dbReference>
<evidence type="ECO:0000256" key="1">
    <source>
        <dbReference type="SAM" id="Phobius"/>
    </source>
</evidence>